<accession>A0A2U1JTI1</accession>
<dbReference type="EMBL" id="QCZG01000036">
    <property type="protein sequence ID" value="PWA08520.1"/>
    <property type="molecule type" value="Genomic_DNA"/>
</dbReference>
<keyword evidence="1 2" id="KW-0808">Transferase</keyword>
<dbReference type="SUPFAM" id="SSF89796">
    <property type="entry name" value="CoA-transferase family III (CaiB/BaiF)"/>
    <property type="match status" value="1"/>
</dbReference>
<dbReference type="GO" id="GO:0008410">
    <property type="term" value="F:CoA-transferase activity"/>
    <property type="evidence" value="ECO:0007669"/>
    <property type="project" value="TreeGrafter"/>
</dbReference>
<evidence type="ECO:0000313" key="2">
    <source>
        <dbReference type="EMBL" id="PWA08520.1"/>
    </source>
</evidence>
<evidence type="ECO:0000313" key="3">
    <source>
        <dbReference type="Proteomes" id="UP000245998"/>
    </source>
</evidence>
<reference evidence="2 3" key="1">
    <citation type="submission" date="2018-04" db="EMBL/GenBank/DDBJ databases">
        <title>Camelliibacillus theae gen. nov., sp. nov., isolated from Pu'er tea.</title>
        <authorList>
            <person name="Niu L."/>
        </authorList>
    </citation>
    <scope>NUCLEOTIDE SEQUENCE [LARGE SCALE GENOMIC DNA]</scope>
    <source>
        <strain evidence="2 3">T8</strain>
    </source>
</reference>
<dbReference type="Pfam" id="PF02515">
    <property type="entry name" value="CoA_transf_3"/>
    <property type="match status" value="1"/>
</dbReference>
<proteinExistence type="predicted"/>
<sequence>MATRGKPMGFLSPYLILDMTNEKGLLAGKILADLGAKVIQLEPIQGSSARNIGPFVNDGAERGKSLFWEAYACNKRGITCNIDTKKGLDLFKKLCEKADFLIESEEPGSMARRGLSFEDLHQINPHLIHVSITPFGSDGPKANYADSDLILWAAGGALYPNLQDDRPPVRVTLPQSYMHAAADAAVGALIAHFSRLKSGLGQHVDISAQRSVAQNTLSRILSASVGDFEYEKNSIYSLSAASNKKIFDKDGGGSKTAQTKWKVKDGYVEMNLSMGPSSGRLTNNLMKWLAEEEALEEKYTNLDWRKVPELIRNKELGWDEVDYIYEKIASFLKHFSKNELMEIAVTKKVPMAPVQSFKDLAENKHLNARGFWIDCQSEDRQLRMPGRFARTSVDGFEFNRLAPKLGEHNFEVYGEIIGLKSDEVEELMNQGVI</sequence>
<dbReference type="InterPro" id="IPR044855">
    <property type="entry name" value="CoA-Trfase_III_dom3_sf"/>
</dbReference>
<name>A0A2U1JTI1_9BACI</name>
<protein>
    <submittedName>
        <fullName evidence="2">CoA transferase</fullName>
    </submittedName>
</protein>
<dbReference type="InterPro" id="IPR050483">
    <property type="entry name" value="CoA-transferase_III_domain"/>
</dbReference>
<keyword evidence="3" id="KW-1185">Reference proteome</keyword>
<evidence type="ECO:0000256" key="1">
    <source>
        <dbReference type="ARBA" id="ARBA00022679"/>
    </source>
</evidence>
<dbReference type="Gene3D" id="3.30.1540.10">
    <property type="entry name" value="formyl-coa transferase, domain 3"/>
    <property type="match status" value="1"/>
</dbReference>
<dbReference type="AlphaFoldDB" id="A0A2U1JTI1"/>
<dbReference type="PANTHER" id="PTHR48207:SF3">
    <property type="entry name" value="SUCCINATE--HYDROXYMETHYLGLUTARATE COA-TRANSFERASE"/>
    <property type="match status" value="1"/>
</dbReference>
<dbReference type="Gene3D" id="3.40.50.10540">
    <property type="entry name" value="Crotonobetainyl-coa:carnitine coa-transferase, domain 1"/>
    <property type="match status" value="1"/>
</dbReference>
<dbReference type="Proteomes" id="UP000245998">
    <property type="component" value="Unassembled WGS sequence"/>
</dbReference>
<comment type="caution">
    <text evidence="2">The sequence shown here is derived from an EMBL/GenBank/DDBJ whole genome shotgun (WGS) entry which is preliminary data.</text>
</comment>
<dbReference type="PANTHER" id="PTHR48207">
    <property type="entry name" value="SUCCINATE--HYDROXYMETHYLGLUTARATE COA-TRANSFERASE"/>
    <property type="match status" value="1"/>
</dbReference>
<dbReference type="OrthoDB" id="9797653at2"/>
<dbReference type="InterPro" id="IPR003673">
    <property type="entry name" value="CoA-Trfase_fam_III"/>
</dbReference>
<gene>
    <name evidence="2" type="ORF">DCC39_14675</name>
</gene>
<organism evidence="2 3">
    <name type="scientific">Pueribacillus theae</name>
    <dbReference type="NCBI Taxonomy" id="2171751"/>
    <lineage>
        <taxon>Bacteria</taxon>
        <taxon>Bacillati</taxon>
        <taxon>Bacillota</taxon>
        <taxon>Bacilli</taxon>
        <taxon>Bacillales</taxon>
        <taxon>Bacillaceae</taxon>
        <taxon>Pueribacillus</taxon>
    </lineage>
</organism>
<dbReference type="InterPro" id="IPR023606">
    <property type="entry name" value="CoA-Trfase_III_dom_1_sf"/>
</dbReference>